<dbReference type="PROSITE" id="PS51257">
    <property type="entry name" value="PROKAR_LIPOPROTEIN"/>
    <property type="match status" value="1"/>
</dbReference>
<evidence type="ECO:0000256" key="3">
    <source>
        <dbReference type="ARBA" id="ARBA00022729"/>
    </source>
</evidence>
<dbReference type="STRING" id="1356854.N007_13840"/>
<dbReference type="InterPro" id="IPR028082">
    <property type="entry name" value="Peripla_BP_I"/>
</dbReference>
<dbReference type="SUPFAM" id="SSF53822">
    <property type="entry name" value="Periplasmic binding protein-like I"/>
    <property type="match status" value="1"/>
</dbReference>
<name>T0BQV4_ALIAG</name>
<dbReference type="Proteomes" id="UP000829401">
    <property type="component" value="Chromosome"/>
</dbReference>
<dbReference type="Gene3D" id="3.40.50.2300">
    <property type="match status" value="2"/>
</dbReference>
<dbReference type="InterPro" id="IPR025997">
    <property type="entry name" value="SBP_2_dom"/>
</dbReference>
<protein>
    <submittedName>
        <fullName evidence="5">Substrate-binding domain-containing protein</fullName>
    </submittedName>
</protein>
<dbReference type="eggNOG" id="COG1879">
    <property type="taxonomic scope" value="Bacteria"/>
</dbReference>
<dbReference type="Pfam" id="PF13407">
    <property type="entry name" value="Peripla_BP_4"/>
    <property type="match status" value="1"/>
</dbReference>
<dbReference type="PANTHER" id="PTHR46847:SF1">
    <property type="entry name" value="D-ALLOSE-BINDING PERIPLASMIC PROTEIN-RELATED"/>
    <property type="match status" value="1"/>
</dbReference>
<dbReference type="AlphaFoldDB" id="T0BQV4"/>
<keyword evidence="3" id="KW-0732">Signal</keyword>
<comment type="subcellular location">
    <subcellularLocation>
        <location evidence="1">Cell envelope</location>
    </subcellularLocation>
</comment>
<evidence type="ECO:0000256" key="4">
    <source>
        <dbReference type="SAM" id="MobiDB-lite"/>
    </source>
</evidence>
<feature type="region of interest" description="Disordered" evidence="4">
    <location>
        <begin position="32"/>
        <end position="54"/>
    </location>
</feature>
<keyword evidence="6" id="KW-1185">Reference proteome</keyword>
<dbReference type="OrthoDB" id="9814427at2"/>
<dbReference type="PANTHER" id="PTHR46847">
    <property type="entry name" value="D-ALLOSE-BINDING PERIPLASMIC PROTEIN-RELATED"/>
    <property type="match status" value="1"/>
</dbReference>
<dbReference type="RefSeq" id="WP_021297818.1">
    <property type="nucleotide sequence ID" value="NZ_AURB01000163.1"/>
</dbReference>
<organism evidence="5 6">
    <name type="scientific">Alicyclobacillus acidoterrestris (strain ATCC 49025 / DSM 3922 / CIP 106132 / NCIMB 13137 / GD3B)</name>
    <dbReference type="NCBI Taxonomy" id="1356854"/>
    <lineage>
        <taxon>Bacteria</taxon>
        <taxon>Bacillati</taxon>
        <taxon>Bacillota</taxon>
        <taxon>Bacilli</taxon>
        <taxon>Bacillales</taxon>
        <taxon>Alicyclobacillaceae</taxon>
        <taxon>Alicyclobacillus</taxon>
    </lineage>
</organism>
<evidence type="ECO:0000313" key="6">
    <source>
        <dbReference type="Proteomes" id="UP000829401"/>
    </source>
</evidence>
<accession>T0BQV4</accession>
<dbReference type="EMBL" id="CP080467">
    <property type="protein sequence ID" value="UNO49884.1"/>
    <property type="molecule type" value="Genomic_DNA"/>
</dbReference>
<sequence length="344" mass="35854">MKKQMKIGITGITGIAFLSLITTGCGSQQVSANGTNSSGGGTATSTSQSSTGSGSKEVDLVISTLTNPFFVSLENGAEYEAKKLGYKLVVQNGNNDISTELNIAQTDIENKPACLILDPVDTNGIVTAINSANKAGIPVFAFDRAPAGGKIETFVGYDAIAAGKRAADALAKSLHDSGKVVEIQGIMGTNVAQDRSEGFEKELAKYPNIQIVAKQPANFDRNTALNVMTNILQAHPDINGVYAANDDMAMGVLAALKAAGKAGKVELVGNDGIRDSLNAITSGQMYATNAESPFEEGIKVAEIAGDILNGKSVPSATTLEGQLVTKSNVNQYWDYLKTIGDPND</sequence>
<comment type="similarity">
    <text evidence="2">Belongs to the bacterial solute-binding protein 2 family.</text>
</comment>
<accession>A0A9E7CRH1</accession>
<dbReference type="KEGG" id="aaco:K1I37_05090"/>
<feature type="compositionally biased region" description="Low complexity" evidence="4">
    <location>
        <begin position="43"/>
        <end position="54"/>
    </location>
</feature>
<gene>
    <name evidence="5" type="ORF">K1I37_05090</name>
</gene>
<evidence type="ECO:0000256" key="1">
    <source>
        <dbReference type="ARBA" id="ARBA00004196"/>
    </source>
</evidence>
<proteinExistence type="inferred from homology"/>
<dbReference type="GO" id="GO:0030246">
    <property type="term" value="F:carbohydrate binding"/>
    <property type="evidence" value="ECO:0007669"/>
    <property type="project" value="UniProtKB-ARBA"/>
</dbReference>
<dbReference type="GO" id="GO:0030313">
    <property type="term" value="C:cell envelope"/>
    <property type="evidence" value="ECO:0007669"/>
    <property type="project" value="UniProtKB-SubCell"/>
</dbReference>
<reference evidence="6" key="1">
    <citation type="journal article" date="2022" name="G3 (Bethesda)">
        <title>Unveiling the complete genome sequence of Alicyclobacillus acidoterrestris DSM 3922T, a taint-producing strain.</title>
        <authorList>
            <person name="Leonardo I.C."/>
            <person name="Barreto Crespo M.T."/>
            <person name="Gaspar F.B."/>
        </authorList>
    </citation>
    <scope>NUCLEOTIDE SEQUENCE [LARGE SCALE GENOMIC DNA]</scope>
    <source>
        <strain evidence="6">DSM 3922</strain>
    </source>
</reference>
<evidence type="ECO:0000256" key="2">
    <source>
        <dbReference type="ARBA" id="ARBA00007639"/>
    </source>
</evidence>
<evidence type="ECO:0000313" key="5">
    <source>
        <dbReference type="EMBL" id="UNO49884.1"/>
    </source>
</evidence>